<comment type="caution">
    <text evidence="5">The sequence shown here is derived from an EMBL/GenBank/DDBJ whole genome shotgun (WGS) entry which is preliminary data.</text>
</comment>
<gene>
    <name evidence="5" type="ORF">APLA_LOCUS6555</name>
</gene>
<dbReference type="GO" id="GO:0030267">
    <property type="term" value="F:glyoxylate reductase (NADPH) activity"/>
    <property type="evidence" value="ECO:0007669"/>
    <property type="project" value="TreeGrafter"/>
</dbReference>
<dbReference type="PROSITE" id="PS00671">
    <property type="entry name" value="D_2_HYDROXYACID_DH_3"/>
    <property type="match status" value="1"/>
</dbReference>
<sequence length="592" mass="66670">MLKRVLIVNKSFCSAGLEVMKDKVQTTVIPYMDSEPESLPEIKKNISGHDAIIWNTKHKLTKEILDLAASEFKFWLQLFEDYMVAVGKNAAEDKVKLSLLLNMMGPEAARILQTLPIKDENAEKYTNVIDAIKLFVSPQINNSFERFKFNERKQRYGEPFEMFLTNCRELIKTCEYNVTSDSEPLENQILRDKIVHGVYDKAIQKNLLRIENLTLEKAIHYCRTSEQSKKQVQQMNTSTAVEVDVLKKTINNTFSCMRCQKQHGPRQCPAFGKRCSKCGILNHFAVSCRKIPQHAKKVKEVKFDEKPDDTSSSEELFCGMTKFKDTCSNDWYENINIESPQLKVISTMSSGTDQTDIEEIKRRGIRLGNTTKVLDNAVADITVALMITAARRFKEAVHELESGQWKYGVQWMLGQDVAGSTVGIIGFGGIGQAVLRRLRGFDVARFLYSGRTDKPEAKTLGAERVPLEQLLKESDYVCLCCPLSSETRHLINADTLKLMKNTAVLVNIARGEIVDQEALYVALKEKQIFAAGLDVVTPEPLPKDHPLLSLPNCYVVPHLGSATIQTRNDMATIAAHNVLLALEGKPMLSPIC</sequence>
<dbReference type="InterPro" id="IPR036291">
    <property type="entry name" value="NAD(P)-bd_dom_sf"/>
</dbReference>
<dbReference type="GO" id="GO:0051287">
    <property type="term" value="F:NAD binding"/>
    <property type="evidence" value="ECO:0007669"/>
    <property type="project" value="InterPro"/>
</dbReference>
<dbReference type="EMBL" id="CADEBD010000294">
    <property type="protein sequence ID" value="CAB3234333.1"/>
    <property type="molecule type" value="Genomic_DNA"/>
</dbReference>
<dbReference type="GO" id="GO:0008465">
    <property type="term" value="F:hydroxypyruvate reductase (NADH) activity"/>
    <property type="evidence" value="ECO:0007669"/>
    <property type="project" value="TreeGrafter"/>
</dbReference>
<evidence type="ECO:0000313" key="5">
    <source>
        <dbReference type="EMBL" id="CAB3234333.1"/>
    </source>
</evidence>
<dbReference type="GO" id="GO:0005829">
    <property type="term" value="C:cytosol"/>
    <property type="evidence" value="ECO:0007669"/>
    <property type="project" value="TreeGrafter"/>
</dbReference>
<accession>A0A8S0ZRF2</accession>
<evidence type="ECO:0000259" key="3">
    <source>
        <dbReference type="Pfam" id="PF00389"/>
    </source>
</evidence>
<dbReference type="InterPro" id="IPR006140">
    <property type="entry name" value="D-isomer_DH_NAD-bd"/>
</dbReference>
<evidence type="ECO:0000256" key="1">
    <source>
        <dbReference type="ARBA" id="ARBA00023002"/>
    </source>
</evidence>
<proteinExistence type="predicted"/>
<dbReference type="Pfam" id="PF00389">
    <property type="entry name" value="2-Hacid_dh"/>
    <property type="match status" value="1"/>
</dbReference>
<feature type="domain" description="D-isomer specific 2-hydroxyacid dehydrogenase catalytic" evidence="3">
    <location>
        <begin position="335"/>
        <end position="590"/>
    </location>
</feature>
<dbReference type="Gene3D" id="3.40.50.720">
    <property type="entry name" value="NAD(P)-binding Rossmann-like Domain"/>
    <property type="match status" value="2"/>
</dbReference>
<dbReference type="InterPro" id="IPR029753">
    <property type="entry name" value="D-isomer_DH_CS"/>
</dbReference>
<dbReference type="PANTHER" id="PTHR10996:SF119">
    <property type="entry name" value="FI03731P-RELATED"/>
    <property type="match status" value="1"/>
</dbReference>
<protein>
    <recommendedName>
        <fullName evidence="2">Glyoxylate reductase/hydroxypyruvate reductase</fullName>
    </recommendedName>
</protein>
<organism evidence="5 6">
    <name type="scientific">Arctia plantaginis</name>
    <name type="common">Wood tiger moth</name>
    <name type="synonym">Phalaena plantaginis</name>
    <dbReference type="NCBI Taxonomy" id="874455"/>
    <lineage>
        <taxon>Eukaryota</taxon>
        <taxon>Metazoa</taxon>
        <taxon>Ecdysozoa</taxon>
        <taxon>Arthropoda</taxon>
        <taxon>Hexapoda</taxon>
        <taxon>Insecta</taxon>
        <taxon>Pterygota</taxon>
        <taxon>Neoptera</taxon>
        <taxon>Endopterygota</taxon>
        <taxon>Lepidoptera</taxon>
        <taxon>Glossata</taxon>
        <taxon>Ditrysia</taxon>
        <taxon>Noctuoidea</taxon>
        <taxon>Erebidae</taxon>
        <taxon>Arctiinae</taxon>
        <taxon>Arctia</taxon>
    </lineage>
</organism>
<evidence type="ECO:0000259" key="4">
    <source>
        <dbReference type="Pfam" id="PF02826"/>
    </source>
</evidence>
<dbReference type="SUPFAM" id="SSF51735">
    <property type="entry name" value="NAD(P)-binding Rossmann-fold domains"/>
    <property type="match status" value="1"/>
</dbReference>
<keyword evidence="1" id="KW-0560">Oxidoreductase</keyword>
<dbReference type="SUPFAM" id="SSF52283">
    <property type="entry name" value="Formate/glycerate dehydrogenase catalytic domain-like"/>
    <property type="match status" value="1"/>
</dbReference>
<dbReference type="PANTHER" id="PTHR10996">
    <property type="entry name" value="2-HYDROXYACID DEHYDROGENASE-RELATED"/>
    <property type="match status" value="1"/>
</dbReference>
<dbReference type="AlphaFoldDB" id="A0A8S0ZRF2"/>
<dbReference type="OrthoDB" id="424402at2759"/>
<dbReference type="FunFam" id="3.40.50.720:FF:000026">
    <property type="entry name" value="Glyoxylate/hydroxypyruvate reductase B"/>
    <property type="match status" value="1"/>
</dbReference>
<dbReference type="CDD" id="cd05301">
    <property type="entry name" value="GDH"/>
    <property type="match status" value="1"/>
</dbReference>
<dbReference type="Proteomes" id="UP000494256">
    <property type="component" value="Unassembled WGS sequence"/>
</dbReference>
<dbReference type="Pfam" id="PF02826">
    <property type="entry name" value="2-Hacid_dh_C"/>
    <property type="match status" value="1"/>
</dbReference>
<feature type="domain" description="D-isomer specific 2-hydroxyacid dehydrogenase NAD-binding" evidence="4">
    <location>
        <begin position="383"/>
        <end position="560"/>
    </location>
</feature>
<evidence type="ECO:0000256" key="2">
    <source>
        <dbReference type="ARBA" id="ARBA00073306"/>
    </source>
</evidence>
<dbReference type="InterPro" id="IPR006139">
    <property type="entry name" value="D-isomer_2_OHA_DH_cat_dom"/>
</dbReference>
<name>A0A8S0ZRF2_ARCPL</name>
<reference evidence="5 6" key="1">
    <citation type="submission" date="2020-04" db="EMBL/GenBank/DDBJ databases">
        <authorList>
            <person name="Wallbank WR R."/>
            <person name="Pardo Diaz C."/>
            <person name="Kozak K."/>
            <person name="Martin S."/>
            <person name="Jiggins C."/>
            <person name="Moest M."/>
            <person name="Warren A I."/>
            <person name="Byers J.R.P. K."/>
            <person name="Montejo-Kovacevich G."/>
            <person name="Yen C E."/>
        </authorList>
    </citation>
    <scope>NUCLEOTIDE SEQUENCE [LARGE SCALE GENOMIC DNA]</scope>
</reference>
<dbReference type="InterPro" id="IPR050223">
    <property type="entry name" value="D-isomer_2-hydroxyacid_DH"/>
</dbReference>
<evidence type="ECO:0000313" key="6">
    <source>
        <dbReference type="Proteomes" id="UP000494256"/>
    </source>
</evidence>